<dbReference type="Proteomes" id="UP000305451">
    <property type="component" value="Unassembled WGS sequence"/>
</dbReference>
<reference evidence="10 11" key="1">
    <citation type="journal article" date="2013" name="Int. J. Syst. Evol. Microbiol.">
        <title>Marinicauda pacifica gen. nov., sp. nov., a prosthecate alphaproteobacterium of the family Hyphomonadaceae isolated from deep seawater.</title>
        <authorList>
            <person name="Zhang X.Y."/>
            <person name="Li G.W."/>
            <person name="Wang C.S."/>
            <person name="Zhang Y.J."/>
            <person name="Xu X.W."/>
            <person name="Li H."/>
            <person name="Liu A."/>
            <person name="Liu C."/>
            <person name="Xie B.B."/>
            <person name="Qin Q.L."/>
            <person name="Xu Z."/>
            <person name="Chen X.L."/>
            <person name="Zhou B.C."/>
            <person name="Zhang Y.Z."/>
        </authorList>
    </citation>
    <scope>NUCLEOTIDE SEQUENCE [LARGE SCALE GENOMIC DNA]</scope>
    <source>
        <strain evidence="10 11">P-1 km-3</strain>
    </source>
</reference>
<comment type="caution">
    <text evidence="10">The sequence shown here is derived from an EMBL/GenBank/DDBJ whole genome shotgun (WGS) entry which is preliminary data.</text>
</comment>
<evidence type="ECO:0000256" key="6">
    <source>
        <dbReference type="ARBA" id="ARBA00022989"/>
    </source>
</evidence>
<keyword evidence="11" id="KW-1185">Reference proteome</keyword>
<dbReference type="PANTHER" id="PTHR32024:SF2">
    <property type="entry name" value="TRK SYSTEM POTASSIUM UPTAKE PROTEIN TRKG-RELATED"/>
    <property type="match status" value="1"/>
</dbReference>
<feature type="transmembrane region" description="Helical" evidence="9">
    <location>
        <begin position="12"/>
        <end position="31"/>
    </location>
</feature>
<dbReference type="InterPro" id="IPR003445">
    <property type="entry name" value="Cat_transpt"/>
</dbReference>
<feature type="transmembrane region" description="Helical" evidence="9">
    <location>
        <begin position="438"/>
        <end position="462"/>
    </location>
</feature>
<dbReference type="EMBL" id="SRXV01000001">
    <property type="protein sequence ID" value="TGY94493.1"/>
    <property type="molecule type" value="Genomic_DNA"/>
</dbReference>
<comment type="similarity">
    <text evidence="2">Belongs to the TrkH potassium transport family.</text>
</comment>
<organism evidence="10 11">
    <name type="scientific">Marinicauda pacifica</name>
    <dbReference type="NCBI Taxonomy" id="1133559"/>
    <lineage>
        <taxon>Bacteria</taxon>
        <taxon>Pseudomonadati</taxon>
        <taxon>Pseudomonadota</taxon>
        <taxon>Alphaproteobacteria</taxon>
        <taxon>Maricaulales</taxon>
        <taxon>Maricaulaceae</taxon>
        <taxon>Marinicauda</taxon>
    </lineage>
</organism>
<evidence type="ECO:0000256" key="5">
    <source>
        <dbReference type="ARBA" id="ARBA00022692"/>
    </source>
</evidence>
<dbReference type="AlphaFoldDB" id="A0A4S2HF14"/>
<protein>
    <submittedName>
        <fullName evidence="10">TrkH family potassium uptake protein</fullName>
    </submittedName>
</protein>
<sequence>MGLSARMLRALGWCWLIVGVMAVPFVVIAAAEGAGAAARGFSVSALMGVFAGGVALAATRSATGKAGPPVALRMALYGWLSTPLFAAAPLVAAADGLMPGLFESYSALTTTGATVLDPDTQPRAILLWRASLQWIGGFATLVLAATVFAALEAKDANLRRSTLLTVTPDNLFLNFGPAARRLGGVYGLVTAVAILLLSLTSLDAFDAVCLAFSAISTGGMTPTSAPLGSWVPVPAQIILVVTCLMGAWNIALQYELLSRGRAVRLTGDLRAMVSTCAAIGLGAAVLFGPSAAYEATLDAVFALTTTGFGLSPAPVLPTVLLLSLAVIGGSALSTSGGMKITRVIVLLRRAAGELSVLAHPSAATYTRFAGRHIPDSALFSVWVVALVFPAAIGAFTIFLGLVGVDFHAAWQIAAAMLSNAGPVAAVDYASLPAAGHGIAILAMITGRLEILAAAAAVFVILVRE</sequence>
<keyword evidence="3" id="KW-0813">Transport</keyword>
<evidence type="ECO:0000256" key="1">
    <source>
        <dbReference type="ARBA" id="ARBA00004651"/>
    </source>
</evidence>
<feature type="transmembrane region" description="Helical" evidence="9">
    <location>
        <begin position="70"/>
        <end position="92"/>
    </location>
</feature>
<feature type="transmembrane region" description="Helical" evidence="9">
    <location>
        <begin position="132"/>
        <end position="151"/>
    </location>
</feature>
<comment type="subcellular location">
    <subcellularLocation>
        <location evidence="1">Cell membrane</location>
        <topology evidence="1">Multi-pass membrane protein</topology>
    </subcellularLocation>
</comment>
<gene>
    <name evidence="10" type="ORF">E5162_04250</name>
</gene>
<feature type="transmembrane region" description="Helical" evidence="9">
    <location>
        <begin position="185"/>
        <end position="215"/>
    </location>
</feature>
<keyword evidence="6 9" id="KW-1133">Transmembrane helix</keyword>
<evidence type="ECO:0000313" key="10">
    <source>
        <dbReference type="EMBL" id="TGY94493.1"/>
    </source>
</evidence>
<feature type="transmembrane region" description="Helical" evidence="9">
    <location>
        <begin position="37"/>
        <end position="58"/>
    </location>
</feature>
<feature type="transmembrane region" description="Helical" evidence="9">
    <location>
        <begin position="377"/>
        <end position="402"/>
    </location>
</feature>
<keyword evidence="4" id="KW-1003">Cell membrane</keyword>
<feature type="transmembrane region" description="Helical" evidence="9">
    <location>
        <begin position="269"/>
        <end position="293"/>
    </location>
</feature>
<evidence type="ECO:0000256" key="3">
    <source>
        <dbReference type="ARBA" id="ARBA00022448"/>
    </source>
</evidence>
<keyword evidence="8 9" id="KW-0472">Membrane</keyword>
<dbReference type="GO" id="GO:0005886">
    <property type="term" value="C:plasma membrane"/>
    <property type="evidence" value="ECO:0007669"/>
    <property type="project" value="UniProtKB-SubCell"/>
</dbReference>
<evidence type="ECO:0000313" key="11">
    <source>
        <dbReference type="Proteomes" id="UP000305451"/>
    </source>
</evidence>
<dbReference type="GO" id="GO:0008324">
    <property type="term" value="F:monoatomic cation transmembrane transporter activity"/>
    <property type="evidence" value="ECO:0007669"/>
    <property type="project" value="InterPro"/>
</dbReference>
<dbReference type="GO" id="GO:0030001">
    <property type="term" value="P:metal ion transport"/>
    <property type="evidence" value="ECO:0007669"/>
    <property type="project" value="UniProtKB-ARBA"/>
</dbReference>
<dbReference type="Pfam" id="PF02386">
    <property type="entry name" value="TrkH"/>
    <property type="match status" value="2"/>
</dbReference>
<evidence type="ECO:0000256" key="7">
    <source>
        <dbReference type="ARBA" id="ARBA00023065"/>
    </source>
</evidence>
<evidence type="ECO:0000256" key="8">
    <source>
        <dbReference type="ARBA" id="ARBA00023136"/>
    </source>
</evidence>
<keyword evidence="7" id="KW-0406">Ion transport</keyword>
<dbReference type="PANTHER" id="PTHR32024">
    <property type="entry name" value="TRK SYSTEM POTASSIUM UPTAKE PROTEIN TRKG-RELATED"/>
    <property type="match status" value="1"/>
</dbReference>
<keyword evidence="5 9" id="KW-0812">Transmembrane</keyword>
<evidence type="ECO:0000256" key="4">
    <source>
        <dbReference type="ARBA" id="ARBA00022475"/>
    </source>
</evidence>
<evidence type="ECO:0000256" key="2">
    <source>
        <dbReference type="ARBA" id="ARBA00009137"/>
    </source>
</evidence>
<accession>A0A4S2HF14</accession>
<evidence type="ECO:0000256" key="9">
    <source>
        <dbReference type="SAM" id="Phobius"/>
    </source>
</evidence>
<name>A0A4S2HF14_9PROT</name>
<feature type="transmembrane region" description="Helical" evidence="9">
    <location>
        <begin position="235"/>
        <end position="257"/>
    </location>
</feature>
<feature type="transmembrane region" description="Helical" evidence="9">
    <location>
        <begin position="313"/>
        <end position="332"/>
    </location>
</feature>
<proteinExistence type="inferred from homology"/>